<sequence>MLQSQLIPIGPRNLKPVLSTIKSSVPLPSPNLSTSRPVMASPLRPSPIPQPRHCPMVTSQKLLPGASSRGRREESSPFPFPESQVFHRREQWPVCVTQEDLNILNECKDSVTRLLRGADINGRVIMYASDRMIPGTASEEIPAKFVWYEDELINYFQRPFDDLGGYS</sequence>
<reference evidence="2" key="1">
    <citation type="submission" date="2021-03" db="EMBL/GenBank/DDBJ databases">
        <title>Draft genome sequence of rust myrtle Austropuccinia psidii MF-1, a brazilian biotype.</title>
        <authorList>
            <person name="Quecine M.C."/>
            <person name="Pachon D.M.R."/>
            <person name="Bonatelli M.L."/>
            <person name="Correr F.H."/>
            <person name="Franceschini L.M."/>
            <person name="Leite T.F."/>
            <person name="Margarido G.R.A."/>
            <person name="Almeida C.A."/>
            <person name="Ferrarezi J.A."/>
            <person name="Labate C.A."/>
        </authorList>
    </citation>
    <scope>NUCLEOTIDE SEQUENCE</scope>
    <source>
        <strain evidence="2">MF-1</strain>
    </source>
</reference>
<feature type="region of interest" description="Disordered" evidence="1">
    <location>
        <begin position="25"/>
        <end position="53"/>
    </location>
</feature>
<protein>
    <submittedName>
        <fullName evidence="2">Uncharacterized protein</fullName>
    </submittedName>
</protein>
<gene>
    <name evidence="2" type="ORF">O181_056258</name>
</gene>
<evidence type="ECO:0000313" key="2">
    <source>
        <dbReference type="EMBL" id="MBW0516543.1"/>
    </source>
</evidence>
<dbReference type="Proteomes" id="UP000765509">
    <property type="component" value="Unassembled WGS sequence"/>
</dbReference>
<organism evidence="2 3">
    <name type="scientific">Austropuccinia psidii MF-1</name>
    <dbReference type="NCBI Taxonomy" id="1389203"/>
    <lineage>
        <taxon>Eukaryota</taxon>
        <taxon>Fungi</taxon>
        <taxon>Dikarya</taxon>
        <taxon>Basidiomycota</taxon>
        <taxon>Pucciniomycotina</taxon>
        <taxon>Pucciniomycetes</taxon>
        <taxon>Pucciniales</taxon>
        <taxon>Sphaerophragmiaceae</taxon>
        <taxon>Austropuccinia</taxon>
    </lineage>
</organism>
<feature type="region of interest" description="Disordered" evidence="1">
    <location>
        <begin position="63"/>
        <end position="82"/>
    </location>
</feature>
<evidence type="ECO:0000313" key="3">
    <source>
        <dbReference type="Proteomes" id="UP000765509"/>
    </source>
</evidence>
<evidence type="ECO:0000256" key="1">
    <source>
        <dbReference type="SAM" id="MobiDB-lite"/>
    </source>
</evidence>
<dbReference type="AlphaFoldDB" id="A0A9Q3E994"/>
<keyword evidence="3" id="KW-1185">Reference proteome</keyword>
<name>A0A9Q3E994_9BASI</name>
<dbReference type="EMBL" id="AVOT02025331">
    <property type="protein sequence ID" value="MBW0516543.1"/>
    <property type="molecule type" value="Genomic_DNA"/>
</dbReference>
<proteinExistence type="predicted"/>
<comment type="caution">
    <text evidence="2">The sequence shown here is derived from an EMBL/GenBank/DDBJ whole genome shotgun (WGS) entry which is preliminary data.</text>
</comment>
<accession>A0A9Q3E994</accession>